<reference evidence="2" key="1">
    <citation type="submission" date="2020-02" db="EMBL/GenBank/DDBJ databases">
        <authorList>
            <person name="Scholz U."/>
            <person name="Mascher M."/>
            <person name="Fiebig A."/>
        </authorList>
    </citation>
    <scope>NUCLEOTIDE SEQUENCE</scope>
</reference>
<organism evidence="2 3">
    <name type="scientific">Spirodela intermedia</name>
    <name type="common">Intermediate duckweed</name>
    <dbReference type="NCBI Taxonomy" id="51605"/>
    <lineage>
        <taxon>Eukaryota</taxon>
        <taxon>Viridiplantae</taxon>
        <taxon>Streptophyta</taxon>
        <taxon>Embryophyta</taxon>
        <taxon>Tracheophyta</taxon>
        <taxon>Spermatophyta</taxon>
        <taxon>Magnoliopsida</taxon>
        <taxon>Liliopsida</taxon>
        <taxon>Araceae</taxon>
        <taxon>Lemnoideae</taxon>
        <taxon>Spirodela</taxon>
    </lineage>
</organism>
<accession>A0A7I8L143</accession>
<proteinExistence type="predicted"/>
<dbReference type="PANTHER" id="PTHR33675">
    <property type="entry name" value="NUCLEAR RECEPTOR FAMILY 2 GROUP C PROTEIN"/>
    <property type="match status" value="1"/>
</dbReference>
<protein>
    <submittedName>
        <fullName evidence="2">Uncharacterized protein</fullName>
    </submittedName>
</protein>
<gene>
    <name evidence="2" type="ORF">SI8410_09013706</name>
</gene>
<evidence type="ECO:0000256" key="1">
    <source>
        <dbReference type="SAM" id="MobiDB-lite"/>
    </source>
</evidence>
<name>A0A7I8L143_SPIIN</name>
<keyword evidence="3" id="KW-1185">Reference proteome</keyword>
<sequence>MAKRKKSVATRLDEVDRTMYSTFCSAANSLSLLYTQAMNQQKVTFQAGERHAVEKVYSWILSQQEQGGRLTVADILAYLQNELDYGGEDPSMSPRLPSQPAVHLAGSNFPAAPASAGQLGPRGGQLDQAKNSAVFSNALSSPVRRSLQPYHLAQSGGFCTGHVAGLRANETAREADTSMDMHSDPEPYP</sequence>
<dbReference type="InterPro" id="IPR016549">
    <property type="entry name" value="UCP009193"/>
</dbReference>
<evidence type="ECO:0000313" key="3">
    <source>
        <dbReference type="Proteomes" id="UP000663760"/>
    </source>
</evidence>
<evidence type="ECO:0000313" key="2">
    <source>
        <dbReference type="EMBL" id="CAA7403028.1"/>
    </source>
</evidence>
<dbReference type="AlphaFoldDB" id="A0A7I8L143"/>
<dbReference type="EMBL" id="LR746272">
    <property type="protein sequence ID" value="CAA7403028.1"/>
    <property type="molecule type" value="Genomic_DNA"/>
</dbReference>
<dbReference type="Proteomes" id="UP000663760">
    <property type="component" value="Chromosome 9"/>
</dbReference>
<feature type="region of interest" description="Disordered" evidence="1">
    <location>
        <begin position="105"/>
        <end position="127"/>
    </location>
</feature>
<dbReference type="OrthoDB" id="755598at2759"/>
<dbReference type="PANTHER" id="PTHR33675:SF1">
    <property type="entry name" value="HOLOCARBOXYLASE SYNTHETASE"/>
    <property type="match status" value="1"/>
</dbReference>
<dbReference type="PIRSF" id="PIRSF009193">
    <property type="entry name" value="UCP009193"/>
    <property type="match status" value="1"/>
</dbReference>